<dbReference type="EMBL" id="JAPEQV010000016">
    <property type="protein sequence ID" value="MDF2313673.1"/>
    <property type="molecule type" value="Genomic_DNA"/>
</dbReference>
<dbReference type="SUPFAM" id="SSF46785">
    <property type="entry name" value="Winged helix' DNA-binding domain"/>
    <property type="match status" value="1"/>
</dbReference>
<dbReference type="GO" id="GO:0003677">
    <property type="term" value="F:DNA binding"/>
    <property type="evidence" value="ECO:0007669"/>
    <property type="project" value="UniProtKB-KW"/>
</dbReference>
<dbReference type="NCBIfam" id="NF033788">
    <property type="entry name" value="HTH_metalloreg"/>
    <property type="match status" value="1"/>
</dbReference>
<protein>
    <submittedName>
        <fullName evidence="5">Metalloregulator ArsR/SmtB family transcription factor</fullName>
    </submittedName>
    <submittedName>
        <fullName evidence="7">Transcriptional regulator</fullName>
    </submittedName>
</protein>
<proteinExistence type="predicted"/>
<dbReference type="InterPro" id="IPR011991">
    <property type="entry name" value="ArsR-like_HTH"/>
</dbReference>
<dbReference type="EMBL" id="JAVLAQ010000001">
    <property type="protein sequence ID" value="MDT6989998.1"/>
    <property type="molecule type" value="Genomic_DNA"/>
</dbReference>
<dbReference type="InterPro" id="IPR001845">
    <property type="entry name" value="HTH_ArsR_DNA-bd_dom"/>
</dbReference>
<evidence type="ECO:0000256" key="3">
    <source>
        <dbReference type="ARBA" id="ARBA00023163"/>
    </source>
</evidence>
<keyword evidence="3" id="KW-0804">Transcription</keyword>
<evidence type="ECO:0000313" key="9">
    <source>
        <dbReference type="Proteomes" id="UP001151834"/>
    </source>
</evidence>
<reference evidence="5" key="3">
    <citation type="journal article" date="2023" name="Front Nutr">
        <title>Lactiplantibacillus pentosus P2020 protects the hyperuricemia and renal inflammation in mice.</title>
        <authorList>
            <person name="Wang Z."/>
            <person name="Song L."/>
            <person name="Li X."/>
            <person name="Xiao Y."/>
            <person name="Huang Y."/>
            <person name="Zhang Y."/>
            <person name="Li J."/>
            <person name="Li M."/>
            <person name="Ren Z."/>
        </authorList>
    </citation>
    <scope>NUCLEOTIDE SEQUENCE</scope>
    <source>
        <strain evidence="5">P2000</strain>
    </source>
</reference>
<organism evidence="5 9">
    <name type="scientific">Lactiplantibacillus pentosus</name>
    <name type="common">Lactobacillus pentosus</name>
    <dbReference type="NCBI Taxonomy" id="1589"/>
    <lineage>
        <taxon>Bacteria</taxon>
        <taxon>Bacillati</taxon>
        <taxon>Bacillota</taxon>
        <taxon>Bacilli</taxon>
        <taxon>Lactobacillales</taxon>
        <taxon>Lactobacillaceae</taxon>
        <taxon>Lactiplantibacillus</taxon>
    </lineage>
</organism>
<evidence type="ECO:0000313" key="5">
    <source>
        <dbReference type="EMBL" id="MDF2313673.1"/>
    </source>
</evidence>
<dbReference type="PANTHER" id="PTHR33154:SF33">
    <property type="entry name" value="TRANSCRIPTIONAL REPRESSOR SDPR"/>
    <property type="match status" value="1"/>
</dbReference>
<keyword evidence="2" id="KW-0238">DNA-binding</keyword>
<evidence type="ECO:0000259" key="4">
    <source>
        <dbReference type="PROSITE" id="PS50987"/>
    </source>
</evidence>
<dbReference type="GeneID" id="49392485"/>
<dbReference type="PRINTS" id="PR00778">
    <property type="entry name" value="HTHARSR"/>
</dbReference>
<dbReference type="Pfam" id="PF01022">
    <property type="entry name" value="HTH_5"/>
    <property type="match status" value="1"/>
</dbReference>
<keyword evidence="1" id="KW-0805">Transcription regulation</keyword>
<dbReference type="CDD" id="cd00090">
    <property type="entry name" value="HTH_ARSR"/>
    <property type="match status" value="1"/>
</dbReference>
<reference evidence="5" key="2">
    <citation type="submission" date="2022-11" db="EMBL/GenBank/DDBJ databases">
        <authorList>
            <person name="Wang Z."/>
        </authorList>
    </citation>
    <scope>NUCLEOTIDE SEQUENCE</scope>
    <source>
        <strain evidence="5">P2000</strain>
    </source>
</reference>
<sequence length="108" mass="11979">MAEQTMAIFKAGVPIFTILQDTHRQQILVMLCRTDQMTVNQITAQVALSRPAVSHHLKLMLDAGIVAVNQTGTERYYRANMGPTLKLLRELTASLEADIASQQSPQNN</sequence>
<dbReference type="Proteomes" id="UP000281061">
    <property type="component" value="Unassembled WGS sequence"/>
</dbReference>
<evidence type="ECO:0000256" key="2">
    <source>
        <dbReference type="ARBA" id="ARBA00023125"/>
    </source>
</evidence>
<dbReference type="InterPro" id="IPR036390">
    <property type="entry name" value="WH_DNA-bd_sf"/>
</dbReference>
<dbReference type="Proteomes" id="UP001151834">
    <property type="component" value="Unassembled WGS sequence"/>
</dbReference>
<reference evidence="6" key="4">
    <citation type="submission" date="2023-08" db="EMBL/GenBank/DDBJ databases">
        <authorList>
            <person name="Page C.A."/>
            <person name="Perez-Diaz I.M."/>
        </authorList>
    </citation>
    <scope>NUCLEOTIDE SEQUENCE</scope>
    <source>
        <strain evidence="6">7.8.46</strain>
    </source>
</reference>
<dbReference type="GO" id="GO:0003700">
    <property type="term" value="F:DNA-binding transcription factor activity"/>
    <property type="evidence" value="ECO:0007669"/>
    <property type="project" value="InterPro"/>
</dbReference>
<dbReference type="OrthoDB" id="9798835at2"/>
<dbReference type="PROSITE" id="PS50987">
    <property type="entry name" value="HTH_ARSR_2"/>
    <property type="match status" value="1"/>
</dbReference>
<dbReference type="InterPro" id="IPR036388">
    <property type="entry name" value="WH-like_DNA-bd_sf"/>
</dbReference>
<dbReference type="AlphaFoldDB" id="A0A2I0Z2Y9"/>
<gene>
    <name evidence="7" type="ORF">D6U17_12955</name>
    <name evidence="5" type="ORF">OOJ94_12645</name>
    <name evidence="6" type="ORF">RI536_07750</name>
</gene>
<dbReference type="RefSeq" id="WP_050338000.1">
    <property type="nucleotide sequence ID" value="NZ_BJZC01000001.1"/>
</dbReference>
<evidence type="ECO:0000313" key="6">
    <source>
        <dbReference type="EMBL" id="MDT6989998.1"/>
    </source>
</evidence>
<evidence type="ECO:0000313" key="8">
    <source>
        <dbReference type="Proteomes" id="UP000281061"/>
    </source>
</evidence>
<comment type="caution">
    <text evidence="5">The sequence shown here is derived from an EMBL/GenBank/DDBJ whole genome shotgun (WGS) entry which is preliminary data.</text>
</comment>
<dbReference type="InterPro" id="IPR051081">
    <property type="entry name" value="HTH_MetalResp_TranReg"/>
</dbReference>
<reference evidence="7 8" key="1">
    <citation type="submission" date="2018-10" db="EMBL/GenBank/DDBJ databases">
        <title>Genome sequences of five Lactobacillus pentosus strains isolated from brines of traditionally fermented spanish-style green table olives and differences between them.</title>
        <authorList>
            <person name="Jimenez Diaz R."/>
        </authorList>
    </citation>
    <scope>NUCLEOTIDE SEQUENCE [LARGE SCALE GENOMIC DNA]</scope>
    <source>
        <strain evidence="7 8">IG8</strain>
    </source>
</reference>
<evidence type="ECO:0000313" key="7">
    <source>
        <dbReference type="EMBL" id="RMW52452.1"/>
    </source>
</evidence>
<feature type="domain" description="HTH arsR-type" evidence="4">
    <location>
        <begin position="4"/>
        <end position="99"/>
    </location>
</feature>
<name>A0A2I0Z2Y9_LACPE</name>
<dbReference type="EMBL" id="RDCL01000090">
    <property type="protein sequence ID" value="RMW52452.1"/>
    <property type="molecule type" value="Genomic_DNA"/>
</dbReference>
<evidence type="ECO:0000256" key="1">
    <source>
        <dbReference type="ARBA" id="ARBA00023015"/>
    </source>
</evidence>
<dbReference type="SMART" id="SM00418">
    <property type="entry name" value="HTH_ARSR"/>
    <property type="match status" value="1"/>
</dbReference>
<accession>A0A2I0Z2Y9</accession>
<dbReference type="PANTHER" id="PTHR33154">
    <property type="entry name" value="TRANSCRIPTIONAL REGULATOR, ARSR FAMILY"/>
    <property type="match status" value="1"/>
</dbReference>
<dbReference type="Gene3D" id="1.10.10.10">
    <property type="entry name" value="Winged helix-like DNA-binding domain superfamily/Winged helix DNA-binding domain"/>
    <property type="match status" value="1"/>
</dbReference>
<dbReference type="Proteomes" id="UP001267003">
    <property type="component" value="Unassembled WGS sequence"/>
</dbReference>